<comment type="function">
    <text evidence="1">Is involved in generating a small heat-stable compound (Nod), an acylated oligomer of N-acetylglucosamine, that stimulates mitosis in various plant protoplasts.</text>
</comment>
<dbReference type="EMBL" id="BMES01000002">
    <property type="protein sequence ID" value="GGH25145.1"/>
    <property type="molecule type" value="Genomic_DNA"/>
</dbReference>
<evidence type="ECO:0000259" key="7">
    <source>
        <dbReference type="PROSITE" id="PS51677"/>
    </source>
</evidence>
<dbReference type="InterPro" id="IPR002509">
    <property type="entry name" value="NODB_dom"/>
</dbReference>
<evidence type="ECO:0000256" key="5">
    <source>
        <dbReference type="ARBA" id="ARBA00022801"/>
    </source>
</evidence>
<dbReference type="GO" id="GO:0046872">
    <property type="term" value="F:metal ion binding"/>
    <property type="evidence" value="ECO:0007669"/>
    <property type="project" value="UniProtKB-KW"/>
</dbReference>
<evidence type="ECO:0000313" key="9">
    <source>
        <dbReference type="Proteomes" id="UP000603912"/>
    </source>
</evidence>
<dbReference type="CDD" id="cd10917">
    <property type="entry name" value="CE4_NodB_like_6s_7s"/>
    <property type="match status" value="1"/>
</dbReference>
<feature type="domain" description="NodB homology" evidence="7">
    <location>
        <begin position="26"/>
        <end position="215"/>
    </location>
</feature>
<proteinExistence type="inferred from homology"/>
<dbReference type="InterPro" id="IPR050248">
    <property type="entry name" value="Polysacc_deacetylase_ArnD"/>
</dbReference>
<comment type="caution">
    <text evidence="8">The sequence shown here is derived from an EMBL/GenBank/DDBJ whole genome shotgun (WGS) entry which is preliminary data.</text>
</comment>
<organism evidence="8 9">
    <name type="scientific">Alsobacter metallidurans</name>
    <dbReference type="NCBI Taxonomy" id="340221"/>
    <lineage>
        <taxon>Bacteria</taxon>
        <taxon>Pseudomonadati</taxon>
        <taxon>Pseudomonadota</taxon>
        <taxon>Alphaproteobacteria</taxon>
        <taxon>Hyphomicrobiales</taxon>
        <taxon>Alsobacteraceae</taxon>
        <taxon>Alsobacter</taxon>
    </lineage>
</organism>
<dbReference type="RefSeq" id="WP_244643893.1">
    <property type="nucleotide sequence ID" value="NZ_BMES01000002.1"/>
</dbReference>
<dbReference type="SUPFAM" id="SSF88713">
    <property type="entry name" value="Glycoside hydrolase/deacetylase"/>
    <property type="match status" value="1"/>
</dbReference>
<dbReference type="InterPro" id="IPR011330">
    <property type="entry name" value="Glyco_hydro/deAcase_b/a-brl"/>
</dbReference>
<dbReference type="PANTHER" id="PTHR10587:SF133">
    <property type="entry name" value="CHITIN DEACETYLASE 1-RELATED"/>
    <property type="match status" value="1"/>
</dbReference>
<dbReference type="Gene3D" id="3.20.20.370">
    <property type="entry name" value="Glycoside hydrolase/deacetylase"/>
    <property type="match status" value="1"/>
</dbReference>
<evidence type="ECO:0000256" key="3">
    <source>
        <dbReference type="ARBA" id="ARBA00020071"/>
    </source>
</evidence>
<evidence type="ECO:0000313" key="8">
    <source>
        <dbReference type="EMBL" id="GGH25145.1"/>
    </source>
</evidence>
<dbReference type="AlphaFoldDB" id="A0A917I971"/>
<accession>A0A917I971</accession>
<reference evidence="8" key="1">
    <citation type="journal article" date="2014" name="Int. J. Syst. Evol. Microbiol.">
        <title>Complete genome sequence of Corynebacterium casei LMG S-19264T (=DSM 44701T), isolated from a smear-ripened cheese.</title>
        <authorList>
            <consortium name="US DOE Joint Genome Institute (JGI-PGF)"/>
            <person name="Walter F."/>
            <person name="Albersmeier A."/>
            <person name="Kalinowski J."/>
            <person name="Ruckert C."/>
        </authorList>
    </citation>
    <scope>NUCLEOTIDE SEQUENCE</scope>
    <source>
        <strain evidence="8">CGMCC 1.12214</strain>
    </source>
</reference>
<dbReference type="Pfam" id="PF01522">
    <property type="entry name" value="Polysacc_deac_1"/>
    <property type="match status" value="1"/>
</dbReference>
<dbReference type="PROSITE" id="PS51677">
    <property type="entry name" value="NODB"/>
    <property type="match status" value="1"/>
</dbReference>
<keyword evidence="5" id="KW-0378">Hydrolase</keyword>
<evidence type="ECO:0000256" key="1">
    <source>
        <dbReference type="ARBA" id="ARBA00003236"/>
    </source>
</evidence>
<keyword evidence="9" id="KW-1185">Reference proteome</keyword>
<name>A0A917I971_9HYPH</name>
<dbReference type="GO" id="GO:0016020">
    <property type="term" value="C:membrane"/>
    <property type="evidence" value="ECO:0007669"/>
    <property type="project" value="TreeGrafter"/>
</dbReference>
<reference evidence="8" key="2">
    <citation type="submission" date="2020-09" db="EMBL/GenBank/DDBJ databases">
        <authorList>
            <person name="Sun Q."/>
            <person name="Zhou Y."/>
        </authorList>
    </citation>
    <scope>NUCLEOTIDE SEQUENCE</scope>
    <source>
        <strain evidence="8">CGMCC 1.12214</strain>
    </source>
</reference>
<evidence type="ECO:0000256" key="4">
    <source>
        <dbReference type="ARBA" id="ARBA00022723"/>
    </source>
</evidence>
<gene>
    <name evidence="8" type="ORF">GCM10007036_32070</name>
</gene>
<sequence>MLPVGTRGGLQVGLKTYPAALPLGPREVVLTFDDGPSPGTTPQVLDALACEGAKATFFLIGRNAEAHPALVRRIRENGHTLACHTWSHPWTMRNLSGAAQIREVEHGFAAIAAAIGAPDARPGQGGVAPFLRYPGFADTPAANAWAAERDIGVFGCDLWASDWVHMTPDFQLARMMDRLRHAGRGVILFHDTQAQTAAMLPAFLRALKAEGYALVHLQPGSGRTETVAAPAGWTSETERIIAGIRLHRGV</sequence>
<dbReference type="GO" id="GO:0005975">
    <property type="term" value="P:carbohydrate metabolic process"/>
    <property type="evidence" value="ECO:0007669"/>
    <property type="project" value="InterPro"/>
</dbReference>
<evidence type="ECO:0000256" key="2">
    <source>
        <dbReference type="ARBA" id="ARBA00010973"/>
    </source>
</evidence>
<evidence type="ECO:0000256" key="6">
    <source>
        <dbReference type="ARBA" id="ARBA00032976"/>
    </source>
</evidence>
<keyword evidence="4" id="KW-0479">Metal-binding</keyword>
<comment type="similarity">
    <text evidence="2">Belongs to the polysaccharide deacetylase family.</text>
</comment>
<dbReference type="Proteomes" id="UP000603912">
    <property type="component" value="Unassembled WGS sequence"/>
</dbReference>
<dbReference type="GO" id="GO:0016810">
    <property type="term" value="F:hydrolase activity, acting on carbon-nitrogen (but not peptide) bonds"/>
    <property type="evidence" value="ECO:0007669"/>
    <property type="project" value="InterPro"/>
</dbReference>
<protein>
    <recommendedName>
        <fullName evidence="3">Chitooligosaccharide deacetylase</fullName>
    </recommendedName>
    <alternativeName>
        <fullName evidence="6">Nodulation protein B</fullName>
    </alternativeName>
</protein>
<dbReference type="PANTHER" id="PTHR10587">
    <property type="entry name" value="GLYCOSYL TRANSFERASE-RELATED"/>
    <property type="match status" value="1"/>
</dbReference>